<accession>A0A1X7V9E9</accession>
<organism evidence="1">
    <name type="scientific">Amphimedon queenslandica</name>
    <name type="common">Sponge</name>
    <dbReference type="NCBI Taxonomy" id="400682"/>
    <lineage>
        <taxon>Eukaryota</taxon>
        <taxon>Metazoa</taxon>
        <taxon>Porifera</taxon>
        <taxon>Demospongiae</taxon>
        <taxon>Heteroscleromorpha</taxon>
        <taxon>Haplosclerida</taxon>
        <taxon>Niphatidae</taxon>
        <taxon>Amphimedon</taxon>
    </lineage>
</organism>
<reference evidence="1" key="1">
    <citation type="submission" date="2017-05" db="UniProtKB">
        <authorList>
            <consortium name="EnsemblMetazoa"/>
        </authorList>
    </citation>
    <scope>IDENTIFICATION</scope>
</reference>
<dbReference type="InParanoid" id="A0A1X7V9E9"/>
<proteinExistence type="predicted"/>
<sequence length="73" mass="8381">LLPDKLYGPFTQFNLLKEDAQIMEYDLPNVLPPKGISSEMKWYLYEKIRLFCSYECKDANCPLPDAPRPAGSP</sequence>
<protein>
    <submittedName>
        <fullName evidence="1">Uncharacterized protein</fullName>
    </submittedName>
</protein>
<dbReference type="AlphaFoldDB" id="A0A1X7V9E9"/>
<name>A0A1X7V9E9_AMPQE</name>
<evidence type="ECO:0000313" key="1">
    <source>
        <dbReference type="EnsemblMetazoa" id="Aqu2.1.36935_001"/>
    </source>
</evidence>
<dbReference type="EnsemblMetazoa" id="Aqu2.1.36935_001">
    <property type="protein sequence ID" value="Aqu2.1.36935_001"/>
    <property type="gene ID" value="Aqu2.1.36935"/>
</dbReference>